<name>A0A0K0NKP0_9CAUD</name>
<dbReference type="KEGG" id="vg:26516975"/>
<organism evidence="1 2">
    <name type="scientific">Gordonia phage GMA3</name>
    <dbReference type="NCBI Taxonomy" id="1647284"/>
    <lineage>
        <taxon>Viruses</taxon>
        <taxon>Duplodnaviria</taxon>
        <taxon>Heunggongvirae</taxon>
        <taxon>Uroviricota</taxon>
        <taxon>Caudoviricetes</taxon>
        <taxon>Gamtrevirus</taxon>
        <taxon>Gamtrevirus GMA3</taxon>
    </lineage>
</organism>
<dbReference type="Proteomes" id="UP000204451">
    <property type="component" value="Segment"/>
</dbReference>
<evidence type="ECO:0000313" key="1">
    <source>
        <dbReference type="EMBL" id="AKL88281.1"/>
    </source>
</evidence>
<dbReference type="EMBL" id="KR063279">
    <property type="protein sequence ID" value="AKL88281.1"/>
    <property type="molecule type" value="Genomic_DNA"/>
</dbReference>
<reference evidence="1 2" key="1">
    <citation type="journal article" date="2015" name="PLoS ONE">
        <title>Lysis to Kill: Evaluation of the Lytic Abilities, and Genomics of Nine Bacteriophages Infective for Gordonia spp. and Their Potential Use in Activated Sludge Foam Biocontrol.</title>
        <authorList>
            <person name="Dyson Z.A."/>
            <person name="Tucci J."/>
            <person name="Seviour R.J."/>
            <person name="Petrovski S."/>
        </authorList>
    </citation>
    <scope>NUCLEOTIDE SEQUENCE [LARGE SCALE GENOMIC DNA]</scope>
</reference>
<proteinExistence type="predicted"/>
<gene>
    <name evidence="1" type="ORF">GMA3_104</name>
</gene>
<protein>
    <submittedName>
        <fullName evidence="1">Uncharacterized protein</fullName>
    </submittedName>
</protein>
<dbReference type="GeneID" id="26516975"/>
<evidence type="ECO:0000313" key="2">
    <source>
        <dbReference type="Proteomes" id="UP000204451"/>
    </source>
</evidence>
<keyword evidence="2" id="KW-1185">Reference proteome</keyword>
<accession>A0A0K0NKP0</accession>
<sequence>MECLQNVCGYFQFPLAGTGGHSPFGHLSMAHARGAAKFVI</sequence>
<dbReference type="RefSeq" id="YP_009188672.1">
    <property type="nucleotide sequence ID" value="NC_028668.1"/>
</dbReference>